<dbReference type="InterPro" id="IPR050234">
    <property type="entry name" value="Nuclear_hormone_rcpt_NR1"/>
</dbReference>
<evidence type="ECO:0000256" key="11">
    <source>
        <dbReference type="ARBA" id="ARBA00023242"/>
    </source>
</evidence>
<evidence type="ECO:0000256" key="16">
    <source>
        <dbReference type="RuleBase" id="RU004334"/>
    </source>
</evidence>
<organism evidence="19 20">
    <name type="scientific">Meganyctiphanes norvegica</name>
    <name type="common">Northern krill</name>
    <name type="synonym">Thysanopoda norvegica</name>
    <dbReference type="NCBI Taxonomy" id="48144"/>
    <lineage>
        <taxon>Eukaryota</taxon>
        <taxon>Metazoa</taxon>
        <taxon>Ecdysozoa</taxon>
        <taxon>Arthropoda</taxon>
        <taxon>Crustacea</taxon>
        <taxon>Multicrustacea</taxon>
        <taxon>Malacostraca</taxon>
        <taxon>Eumalacostraca</taxon>
        <taxon>Eucarida</taxon>
        <taxon>Euphausiacea</taxon>
        <taxon>Euphausiidae</taxon>
        <taxon>Meganyctiphanes</taxon>
    </lineage>
</organism>
<keyword evidence="8 16" id="KW-0238">DNA-binding</keyword>
<dbReference type="PRINTS" id="PR00398">
    <property type="entry name" value="STRDHORMONER"/>
</dbReference>
<name>A0AAV2Q757_MEGNR</name>
<dbReference type="GO" id="GO:0008270">
    <property type="term" value="F:zinc ion binding"/>
    <property type="evidence" value="ECO:0007669"/>
    <property type="project" value="UniProtKB-KW"/>
</dbReference>
<dbReference type="GO" id="GO:0035100">
    <property type="term" value="F:ecdysone binding"/>
    <property type="evidence" value="ECO:0007669"/>
    <property type="project" value="InterPro"/>
</dbReference>
<protein>
    <recommendedName>
        <fullName evidence="3">Ecdysone receptor</fullName>
    </recommendedName>
    <alternativeName>
        <fullName evidence="12">20-hydroxy-ecdysone receptor</fullName>
    </alternativeName>
    <alternativeName>
        <fullName evidence="13">EcRH</fullName>
    </alternativeName>
    <alternativeName>
        <fullName evidence="14">Ecdysteroid receptor</fullName>
    </alternativeName>
    <alternativeName>
        <fullName evidence="15">Nuclear receptor subfamily 1 group H member 1</fullName>
    </alternativeName>
</protein>
<dbReference type="GO" id="GO:0035076">
    <property type="term" value="P:ecdysone receptor signaling pathway"/>
    <property type="evidence" value="ECO:0007669"/>
    <property type="project" value="InterPro"/>
</dbReference>
<dbReference type="SMART" id="SM00430">
    <property type="entry name" value="HOLI"/>
    <property type="match status" value="1"/>
</dbReference>
<dbReference type="Pfam" id="PF00105">
    <property type="entry name" value="zf-C4"/>
    <property type="match status" value="1"/>
</dbReference>
<dbReference type="EMBL" id="CAXKWB010003525">
    <property type="protein sequence ID" value="CAL4069413.1"/>
    <property type="molecule type" value="Genomic_DNA"/>
</dbReference>
<keyword evidence="7 16" id="KW-0805">Transcription regulation</keyword>
<evidence type="ECO:0000256" key="4">
    <source>
        <dbReference type="ARBA" id="ARBA00022723"/>
    </source>
</evidence>
<accession>A0AAV2Q757</accession>
<evidence type="ECO:0000256" key="8">
    <source>
        <dbReference type="ARBA" id="ARBA00023125"/>
    </source>
</evidence>
<dbReference type="InterPro" id="IPR001628">
    <property type="entry name" value="Znf_hrmn_rcpt"/>
</dbReference>
<evidence type="ECO:0000256" key="10">
    <source>
        <dbReference type="ARBA" id="ARBA00023170"/>
    </source>
</evidence>
<evidence type="ECO:0000256" key="7">
    <source>
        <dbReference type="ARBA" id="ARBA00023015"/>
    </source>
</evidence>
<keyword evidence="9 16" id="KW-0804">Transcription</keyword>
<feature type="domain" description="Nuclear receptor" evidence="17">
    <location>
        <begin position="150"/>
        <end position="225"/>
    </location>
</feature>
<dbReference type="PRINTS" id="PR00047">
    <property type="entry name" value="STROIDFINGER"/>
</dbReference>
<dbReference type="InterPro" id="IPR000536">
    <property type="entry name" value="Nucl_hrmn_rcpt_lig-bd"/>
</dbReference>
<comment type="caution">
    <text evidence="19">The sequence shown here is derived from an EMBL/GenBank/DDBJ whole genome shotgun (WGS) entry which is preliminary data.</text>
</comment>
<dbReference type="InterPro" id="IPR003069">
    <property type="entry name" value="Ecdystd_rcpt"/>
</dbReference>
<dbReference type="InterPro" id="IPR013088">
    <property type="entry name" value="Znf_NHR/GATA"/>
</dbReference>
<dbReference type="FunFam" id="1.10.565.10:FF:000030">
    <property type="entry name" value="Ecdysone receptor (Isoform A)"/>
    <property type="match status" value="1"/>
</dbReference>
<dbReference type="FunFam" id="3.30.50.10:FF:000031">
    <property type="entry name" value="Ecdysone receptor A1"/>
    <property type="match status" value="1"/>
</dbReference>
<gene>
    <name evidence="19" type="ORF">MNOR_LOCUS7834</name>
</gene>
<feature type="domain" description="NR LBD" evidence="18">
    <location>
        <begin position="282"/>
        <end position="514"/>
    </location>
</feature>
<dbReference type="InterPro" id="IPR001723">
    <property type="entry name" value="Nuclear_hrmn_rcpt"/>
</dbReference>
<reference evidence="19 20" key="1">
    <citation type="submission" date="2024-05" db="EMBL/GenBank/DDBJ databases">
        <authorList>
            <person name="Wallberg A."/>
        </authorList>
    </citation>
    <scope>NUCLEOTIDE SEQUENCE [LARGE SCALE GENOMIC DNA]</scope>
</reference>
<comment type="subcellular location">
    <subcellularLocation>
        <location evidence="1 16">Nucleus</location>
    </subcellularLocation>
</comment>
<evidence type="ECO:0000256" key="14">
    <source>
        <dbReference type="ARBA" id="ARBA00033003"/>
    </source>
</evidence>
<dbReference type="CDD" id="cd07161">
    <property type="entry name" value="NR_DBD_EcR"/>
    <property type="match status" value="1"/>
</dbReference>
<dbReference type="SUPFAM" id="SSF48508">
    <property type="entry name" value="Nuclear receptor ligand-binding domain"/>
    <property type="match status" value="1"/>
</dbReference>
<dbReference type="PANTHER" id="PTHR24082">
    <property type="entry name" value="NUCLEAR HORMONE RECEPTOR"/>
    <property type="match status" value="1"/>
</dbReference>
<dbReference type="Proteomes" id="UP001497623">
    <property type="component" value="Unassembled WGS sequence"/>
</dbReference>
<dbReference type="GO" id="GO:0000978">
    <property type="term" value="F:RNA polymerase II cis-regulatory region sequence-specific DNA binding"/>
    <property type="evidence" value="ECO:0007669"/>
    <property type="project" value="TreeGrafter"/>
</dbReference>
<dbReference type="SMART" id="SM00399">
    <property type="entry name" value="ZnF_C4"/>
    <property type="match status" value="1"/>
</dbReference>
<dbReference type="GO" id="GO:0090575">
    <property type="term" value="C:RNA polymerase II transcription regulator complex"/>
    <property type="evidence" value="ECO:0007669"/>
    <property type="project" value="TreeGrafter"/>
</dbReference>
<keyword evidence="20" id="KW-1185">Reference proteome</keyword>
<dbReference type="Gene3D" id="3.30.50.10">
    <property type="entry name" value="Erythroid Transcription Factor GATA-1, subunit A"/>
    <property type="match status" value="1"/>
</dbReference>
<evidence type="ECO:0000256" key="13">
    <source>
        <dbReference type="ARBA" id="ARBA00030794"/>
    </source>
</evidence>
<proteinExistence type="inferred from homology"/>
<evidence type="ECO:0000256" key="3">
    <source>
        <dbReference type="ARBA" id="ARBA00022052"/>
    </source>
</evidence>
<dbReference type="PROSITE" id="PS00031">
    <property type="entry name" value="NUCLEAR_REC_DBD_1"/>
    <property type="match status" value="1"/>
</dbReference>
<dbReference type="CDD" id="cd06938">
    <property type="entry name" value="NR_LBD_EcR"/>
    <property type="match status" value="1"/>
</dbReference>
<dbReference type="Pfam" id="PF00104">
    <property type="entry name" value="Hormone_recep"/>
    <property type="match status" value="1"/>
</dbReference>
<evidence type="ECO:0000256" key="9">
    <source>
        <dbReference type="ARBA" id="ARBA00023163"/>
    </source>
</evidence>
<dbReference type="GO" id="GO:0030154">
    <property type="term" value="P:cell differentiation"/>
    <property type="evidence" value="ECO:0007669"/>
    <property type="project" value="TreeGrafter"/>
</dbReference>
<evidence type="ECO:0000256" key="6">
    <source>
        <dbReference type="ARBA" id="ARBA00022833"/>
    </source>
</evidence>
<dbReference type="InterPro" id="IPR035500">
    <property type="entry name" value="NHR-like_dom_sf"/>
</dbReference>
<dbReference type="SUPFAM" id="SSF57716">
    <property type="entry name" value="Glucocorticoid receptor-like (DNA-binding domain)"/>
    <property type="match status" value="1"/>
</dbReference>
<dbReference type="PROSITE" id="PS51843">
    <property type="entry name" value="NR_LBD"/>
    <property type="match status" value="1"/>
</dbReference>
<keyword evidence="4 16" id="KW-0479">Metal-binding</keyword>
<dbReference type="Gene3D" id="1.10.565.10">
    <property type="entry name" value="Retinoid X Receptor"/>
    <property type="match status" value="1"/>
</dbReference>
<dbReference type="PANTHER" id="PTHR24082:SF507">
    <property type="entry name" value="BILE ACID RECEPTOR-RELATED"/>
    <property type="match status" value="1"/>
</dbReference>
<evidence type="ECO:0000313" key="19">
    <source>
        <dbReference type="EMBL" id="CAL4069413.1"/>
    </source>
</evidence>
<dbReference type="GO" id="GO:0000122">
    <property type="term" value="P:negative regulation of transcription by RNA polymerase II"/>
    <property type="evidence" value="ECO:0007669"/>
    <property type="project" value="TreeGrafter"/>
</dbReference>
<evidence type="ECO:0000256" key="5">
    <source>
        <dbReference type="ARBA" id="ARBA00022771"/>
    </source>
</evidence>
<sequence length="515" mass="57732">MSKILIHKGITNIFSLRCGGATLTLSAMTGDESCSEVSSSSPLTGAATGGALSPPSLVAVGVGMSPVTSLASNEITDVDLDFWDLDLNSHSPPHGLSAATTTVANIHRKQKFDPSTLGRDDMSPTGSNGFMDSFGGDMKKKKGPVPRQAEELCLVCGDRASGYHYNALTCEGCKGFFRRSITKNAVYRCKYGDNCEMDMYMRRKCQECRLKKCLNVGMRPECVVPEYQCQVKREQKKAREKDKKPDIQNLGSPILVEDRFPKIKSAPPSPPPRNGIKPLSREQEELIQTLVYYQEEYEQPSEEDLKKITFSFDTEDTSDMRFKHITEMTILTVQLIVEFSKRLPGFDTLQREDQITLLKACSSEVMMLRAARRYDANTDSIVFGNSYPYTQDSYDMAGLGDSADVLFRFCRNLCKMKVDNAEYALLAAIAIFSERPQLVELRKVEKLQEIYLDALKAYVENRRTPQSTLVFAKLLNVLTELRTLGNINAEVCFSLTVKNKKLPPFLAEIWDVHQK</sequence>
<evidence type="ECO:0000256" key="12">
    <source>
        <dbReference type="ARBA" id="ARBA00029963"/>
    </source>
</evidence>
<evidence type="ECO:0000256" key="15">
    <source>
        <dbReference type="ARBA" id="ARBA00033286"/>
    </source>
</evidence>
<comment type="similarity">
    <text evidence="2">Belongs to the nuclear hormone receptor family. NR1 subfamily.</text>
</comment>
<evidence type="ECO:0000259" key="18">
    <source>
        <dbReference type="PROSITE" id="PS51843"/>
    </source>
</evidence>
<dbReference type="InterPro" id="IPR041889">
    <property type="entry name" value="NR_LBD_EcR"/>
</dbReference>
<evidence type="ECO:0000256" key="2">
    <source>
        <dbReference type="ARBA" id="ARBA00008092"/>
    </source>
</evidence>
<keyword evidence="5 16" id="KW-0863">Zinc-finger</keyword>
<keyword evidence="10 16" id="KW-0675">Receptor</keyword>
<evidence type="ECO:0000259" key="17">
    <source>
        <dbReference type="PROSITE" id="PS51030"/>
    </source>
</evidence>
<evidence type="ECO:0000256" key="1">
    <source>
        <dbReference type="ARBA" id="ARBA00004123"/>
    </source>
</evidence>
<dbReference type="PROSITE" id="PS51030">
    <property type="entry name" value="NUCLEAR_REC_DBD_2"/>
    <property type="match status" value="1"/>
</dbReference>
<dbReference type="PRINTS" id="PR01283">
    <property type="entry name" value="ECDYSTEROIDR"/>
</dbReference>
<evidence type="ECO:0000313" key="20">
    <source>
        <dbReference type="Proteomes" id="UP001497623"/>
    </source>
</evidence>
<keyword evidence="11 16" id="KW-0539">Nucleus</keyword>
<keyword evidence="6 16" id="KW-0862">Zinc</keyword>
<dbReference type="GO" id="GO:0004879">
    <property type="term" value="F:nuclear receptor activity"/>
    <property type="evidence" value="ECO:0007669"/>
    <property type="project" value="InterPro"/>
</dbReference>
<dbReference type="AlphaFoldDB" id="A0AAV2Q757"/>
<dbReference type="GO" id="GO:0045944">
    <property type="term" value="P:positive regulation of transcription by RNA polymerase II"/>
    <property type="evidence" value="ECO:0007669"/>
    <property type="project" value="TreeGrafter"/>
</dbReference>
<feature type="non-terminal residue" evidence="19">
    <location>
        <position position="515"/>
    </location>
</feature>